<comment type="subcellular location">
    <subcellularLocation>
        <location evidence="6">Cell membrane</location>
        <topology evidence="6">Multi-pass membrane protein</topology>
    </subcellularLocation>
    <subcellularLocation>
        <location evidence="1">Membrane</location>
    </subcellularLocation>
</comment>
<gene>
    <name evidence="8" type="ORF">GGE31_003249</name>
    <name evidence="7" type="ORF">GGE33_002786</name>
    <name evidence="9" type="ORF">GGE35_003190</name>
</gene>
<dbReference type="Proteomes" id="UP000576087">
    <property type="component" value="Unassembled WGS sequence"/>
</dbReference>
<dbReference type="AlphaFoldDB" id="A0A7W6S878"/>
<dbReference type="PANTHER" id="PTHR23427">
    <property type="entry name" value="SURFEIT LOCUS PROTEIN"/>
    <property type="match status" value="1"/>
</dbReference>
<comment type="caution">
    <text evidence="7">The sequence shown here is derived from an EMBL/GenBank/DDBJ whole genome shotgun (WGS) entry which is preliminary data.</text>
</comment>
<comment type="caution">
    <text evidence="6">Lacks conserved residue(s) required for the propagation of feature annotation.</text>
</comment>
<evidence type="ECO:0000313" key="8">
    <source>
        <dbReference type="EMBL" id="MBB4412735.1"/>
    </source>
</evidence>
<dbReference type="Proteomes" id="UP000524535">
    <property type="component" value="Unassembled WGS sequence"/>
</dbReference>
<accession>A0A7W6S878</accession>
<sequence length="235" mass="25851">MKSYLGFRAFLLFAAIVFTALGIWQVQRLFWKLDLIARVDARVHAAAAAPPTANEWPTIKSTDAEYRHVVLNGTFDNLRETLVQAVTERGPGFWVLTPLATADGGTVLINRGFVPPDRRDPTSRAEGQLQGEVTVTGLLRLSEPGGAFLRSNNPAAGSWYSRDVQAIGENKQLVKLVPYFVDADATANPGGYPVGGLTVIQFRNSHLVYALTWFALAIMSFAAMIMIPRFLRKET</sequence>
<dbReference type="Proteomes" id="UP000520770">
    <property type="component" value="Unassembled WGS sequence"/>
</dbReference>
<dbReference type="GO" id="GO:0005886">
    <property type="term" value="C:plasma membrane"/>
    <property type="evidence" value="ECO:0007669"/>
    <property type="project" value="UniProtKB-SubCell"/>
</dbReference>
<dbReference type="CDD" id="cd06662">
    <property type="entry name" value="SURF1"/>
    <property type="match status" value="1"/>
</dbReference>
<dbReference type="EMBL" id="JACIGW010000002">
    <property type="protein sequence ID" value="MBB4349044.1"/>
    <property type="molecule type" value="Genomic_DNA"/>
</dbReference>
<evidence type="ECO:0000256" key="2">
    <source>
        <dbReference type="ARBA" id="ARBA00007165"/>
    </source>
</evidence>
<evidence type="ECO:0000313" key="12">
    <source>
        <dbReference type="Proteomes" id="UP000576087"/>
    </source>
</evidence>
<name>A0A7W6S878_9HYPH</name>
<dbReference type="Pfam" id="PF02104">
    <property type="entry name" value="SURF1"/>
    <property type="match status" value="1"/>
</dbReference>
<evidence type="ECO:0000256" key="3">
    <source>
        <dbReference type="ARBA" id="ARBA00022692"/>
    </source>
</evidence>
<keyword evidence="11" id="KW-1185">Reference proteome</keyword>
<dbReference type="EMBL" id="JACIHM010000004">
    <property type="protein sequence ID" value="MBB4447367.1"/>
    <property type="molecule type" value="Genomic_DNA"/>
</dbReference>
<reference evidence="10 11" key="1">
    <citation type="submission" date="2020-08" db="EMBL/GenBank/DDBJ databases">
        <title>Genomic Encyclopedia of Type Strains, Phase IV (KMG-V): Genome sequencing to study the core and pangenomes of soil and plant-associated prokaryotes.</title>
        <authorList>
            <person name="Whitman W."/>
        </authorList>
    </citation>
    <scope>NUCLEOTIDE SEQUENCE [LARGE SCALE GENOMIC DNA]</scope>
    <source>
        <strain evidence="8 11">SEMIA 444</strain>
        <strain evidence="7 10">SEMIA 448</strain>
        <strain evidence="9 12">SEMIA 452</strain>
    </source>
</reference>
<dbReference type="PROSITE" id="PS50895">
    <property type="entry name" value="SURF1"/>
    <property type="match status" value="1"/>
</dbReference>
<evidence type="ECO:0000256" key="4">
    <source>
        <dbReference type="ARBA" id="ARBA00022989"/>
    </source>
</evidence>
<organism evidence="7 10">
    <name type="scientific">Aliirhizobium cellulosilyticum</name>
    <dbReference type="NCBI Taxonomy" id="393664"/>
    <lineage>
        <taxon>Bacteria</taxon>
        <taxon>Pseudomonadati</taxon>
        <taxon>Pseudomonadota</taxon>
        <taxon>Alphaproteobacteria</taxon>
        <taxon>Hyphomicrobiales</taxon>
        <taxon>Rhizobiaceae</taxon>
        <taxon>Aliirhizobium</taxon>
    </lineage>
</organism>
<feature type="transmembrane region" description="Helical" evidence="6">
    <location>
        <begin position="207"/>
        <end position="227"/>
    </location>
</feature>
<evidence type="ECO:0000256" key="5">
    <source>
        <dbReference type="ARBA" id="ARBA00023136"/>
    </source>
</evidence>
<comment type="similarity">
    <text evidence="2 6">Belongs to the SURF1 family.</text>
</comment>
<keyword evidence="3 6" id="KW-0812">Transmembrane</keyword>
<evidence type="ECO:0000313" key="9">
    <source>
        <dbReference type="EMBL" id="MBB4447367.1"/>
    </source>
</evidence>
<dbReference type="EMBL" id="JACIGY010000004">
    <property type="protein sequence ID" value="MBB4412735.1"/>
    <property type="molecule type" value="Genomic_DNA"/>
</dbReference>
<evidence type="ECO:0000256" key="1">
    <source>
        <dbReference type="ARBA" id="ARBA00004370"/>
    </source>
</evidence>
<evidence type="ECO:0000313" key="11">
    <source>
        <dbReference type="Proteomes" id="UP000524535"/>
    </source>
</evidence>
<evidence type="ECO:0000256" key="6">
    <source>
        <dbReference type="RuleBase" id="RU363076"/>
    </source>
</evidence>
<protein>
    <recommendedName>
        <fullName evidence="6">SURF1-like protein</fullName>
    </recommendedName>
</protein>
<dbReference type="InterPro" id="IPR045214">
    <property type="entry name" value="Surf1/Surf4"/>
</dbReference>
<dbReference type="PANTHER" id="PTHR23427:SF2">
    <property type="entry name" value="SURFEIT LOCUS PROTEIN 1"/>
    <property type="match status" value="1"/>
</dbReference>
<keyword evidence="5 6" id="KW-0472">Membrane</keyword>
<dbReference type="InterPro" id="IPR002994">
    <property type="entry name" value="Surf1/Shy1"/>
</dbReference>
<evidence type="ECO:0000313" key="7">
    <source>
        <dbReference type="EMBL" id="MBB4349044.1"/>
    </source>
</evidence>
<proteinExistence type="inferred from homology"/>
<keyword evidence="6" id="KW-1003">Cell membrane</keyword>
<keyword evidence="4 6" id="KW-1133">Transmembrane helix</keyword>
<evidence type="ECO:0000313" key="10">
    <source>
        <dbReference type="Proteomes" id="UP000520770"/>
    </source>
</evidence>